<name>A0ABC9R4R6_BACMY</name>
<dbReference type="SUPFAM" id="SSF160424">
    <property type="entry name" value="BH3703-like"/>
    <property type="match status" value="1"/>
</dbReference>
<dbReference type="InterPro" id="IPR006728">
    <property type="entry name" value="YezG-like"/>
</dbReference>
<dbReference type="EMBL" id="AHEV01000012">
    <property type="protein sequence ID" value="EJR41845.1"/>
    <property type="molecule type" value="Genomic_DNA"/>
</dbReference>
<dbReference type="NCBIfam" id="TIGR01741">
    <property type="entry name" value="staph_tand_hypo"/>
    <property type="match status" value="1"/>
</dbReference>
<dbReference type="RefSeq" id="WP_002013795.1">
    <property type="nucleotide sequence ID" value="NZ_CM000719.1"/>
</dbReference>
<organism evidence="1 2">
    <name type="scientific">Bacillus mycoides</name>
    <dbReference type="NCBI Taxonomy" id="1405"/>
    <lineage>
        <taxon>Bacteria</taxon>
        <taxon>Bacillati</taxon>
        <taxon>Bacillota</taxon>
        <taxon>Bacilli</taxon>
        <taxon>Bacillales</taxon>
        <taxon>Bacillaceae</taxon>
        <taxon>Bacillus</taxon>
        <taxon>Bacillus cereus group</taxon>
    </lineage>
</organism>
<evidence type="ECO:0000313" key="2">
    <source>
        <dbReference type="Proteomes" id="UP000006976"/>
    </source>
</evidence>
<dbReference type="Gene3D" id="3.30.500.20">
    <property type="entry name" value="BH3703-like domains"/>
    <property type="match status" value="1"/>
</dbReference>
<comment type="caution">
    <text evidence="1">The sequence shown here is derived from an EMBL/GenBank/DDBJ whole genome shotgun (WGS) entry which is preliminary data.</text>
</comment>
<evidence type="ECO:0008006" key="3">
    <source>
        <dbReference type="Google" id="ProtNLM"/>
    </source>
</evidence>
<proteinExistence type="predicted"/>
<reference evidence="1 2" key="1">
    <citation type="submission" date="2012-04" db="EMBL/GenBank/DDBJ databases">
        <title>The Genome Sequence of Bacillus cereus VD078.</title>
        <authorList>
            <consortium name="The Broad Institute Genome Sequencing Platform"/>
            <consortium name="The Broad Institute Genome Sequencing Center for Infectious Disease"/>
            <person name="Feldgarden M."/>
            <person name="Van der Auwera G.A."/>
            <person name="Mahillon J."/>
            <person name="Duprez V."/>
            <person name="Timmery S."/>
            <person name="Mattelet C."/>
            <person name="Dierick K."/>
            <person name="Sun M."/>
            <person name="Yu Z."/>
            <person name="Zhu L."/>
            <person name="Hu X."/>
            <person name="Shank E.B."/>
            <person name="Swiecicka I."/>
            <person name="Hansen B.M."/>
            <person name="Andrup L."/>
            <person name="Young S.K."/>
            <person name="Zeng Q."/>
            <person name="Gargeya S."/>
            <person name="Fitzgerald M."/>
            <person name="Haas B."/>
            <person name="Abouelleil A."/>
            <person name="Alvarado L."/>
            <person name="Arachchi H.M."/>
            <person name="Berlin A."/>
            <person name="Chapman S.B."/>
            <person name="Goldberg J."/>
            <person name="Griggs A."/>
            <person name="Gujja S."/>
            <person name="Hansen M."/>
            <person name="Howarth C."/>
            <person name="Imamovic A."/>
            <person name="Larimer J."/>
            <person name="McCowen C."/>
            <person name="Montmayeur A."/>
            <person name="Murphy C."/>
            <person name="Neiman D."/>
            <person name="Pearson M."/>
            <person name="Priest M."/>
            <person name="Roberts A."/>
            <person name="Saif S."/>
            <person name="Shea T."/>
            <person name="Sisk P."/>
            <person name="Sykes S."/>
            <person name="Wortman J."/>
            <person name="Nusbaum C."/>
            <person name="Birren B."/>
        </authorList>
    </citation>
    <scope>NUCLEOTIDE SEQUENCE [LARGE SCALE GENOMIC DNA]</scope>
    <source>
        <strain evidence="1 2">VD078</strain>
    </source>
</reference>
<evidence type="ECO:0000313" key="1">
    <source>
        <dbReference type="EMBL" id="EJR41845.1"/>
    </source>
</evidence>
<dbReference type="Pfam" id="PF04634">
    <property type="entry name" value="YezG-like"/>
    <property type="match status" value="1"/>
</dbReference>
<dbReference type="AlphaFoldDB" id="A0ABC9R4R6"/>
<sequence>MNDEKLSSLYHEIAEGVIDIIPENWSKVYLYGEIVEDTQTVYFYYSPKDSDELIYSEEIIEVFNIKEENYFKQLHHLLNCVKGLLREFIDNNQEPWTNFTMSFDNTGKFNINFDYDNLSNTNSHERKTIWDYKHLGIMPKSNLGKKYLEAYLKTLEDAKN</sequence>
<protein>
    <recommendedName>
        <fullName evidence="3">TIGR01741 family protein</fullName>
    </recommendedName>
</protein>
<accession>A0ABC9R4R6</accession>
<gene>
    <name evidence="1" type="ORF">III_02272</name>
</gene>
<dbReference type="InterPro" id="IPR036170">
    <property type="entry name" value="YezG-like_sf"/>
</dbReference>
<dbReference type="Proteomes" id="UP000006976">
    <property type="component" value="Unassembled WGS sequence"/>
</dbReference>